<dbReference type="SUPFAM" id="SSF54427">
    <property type="entry name" value="NTF2-like"/>
    <property type="match status" value="1"/>
</dbReference>
<proteinExistence type="predicted"/>
<organism evidence="2 3">
    <name type="scientific">Fluctibacter corallii</name>
    <dbReference type="NCBI Taxonomy" id="2984329"/>
    <lineage>
        <taxon>Bacteria</taxon>
        <taxon>Pseudomonadati</taxon>
        <taxon>Pseudomonadota</taxon>
        <taxon>Gammaproteobacteria</taxon>
        <taxon>Alteromonadales</taxon>
        <taxon>Alteromonadaceae</taxon>
        <taxon>Fluctibacter</taxon>
    </lineage>
</organism>
<dbReference type="InterPro" id="IPR004027">
    <property type="entry name" value="SEC_C_motif"/>
</dbReference>
<dbReference type="NCBIfam" id="NF002449">
    <property type="entry name" value="PRK01617.1"/>
    <property type="match status" value="1"/>
</dbReference>
<protein>
    <submittedName>
        <fullName evidence="2">YchJ family protein</fullName>
    </submittedName>
</protein>
<gene>
    <name evidence="2" type="ORF">OE749_05365</name>
</gene>
<dbReference type="RefSeq" id="WP_263711320.1">
    <property type="nucleotide sequence ID" value="NZ_JAOWKX010000002.1"/>
</dbReference>
<dbReference type="Proteomes" id="UP001652504">
    <property type="component" value="Unassembled WGS sequence"/>
</dbReference>
<evidence type="ECO:0000259" key="1">
    <source>
        <dbReference type="Pfam" id="PF17775"/>
    </source>
</evidence>
<keyword evidence="3" id="KW-1185">Reference proteome</keyword>
<dbReference type="Pfam" id="PF02810">
    <property type="entry name" value="SEC-C"/>
    <property type="match status" value="1"/>
</dbReference>
<dbReference type="InterPro" id="IPR048469">
    <property type="entry name" value="YchJ-like_M"/>
</dbReference>
<sequence length="154" mass="17379">MLCPCCSGLEYSQCCLPFHNESGQAPTPEALMRSRYSAYVTGKFDYVLDTYATEKKVGLTASALSEGEEETQWISLRIEDTLTCENEGYVTFLAVYKHANEFFKLHEKSRFIVENGKWRYIDGEFLADNGAFKPSRNDACICGSTKKFKRCCGA</sequence>
<comment type="caution">
    <text evidence="2">The sequence shown here is derived from an EMBL/GenBank/DDBJ whole genome shotgun (WGS) entry which is preliminary data.</text>
</comment>
<name>A0ABT3A610_9ALTE</name>
<evidence type="ECO:0000313" key="2">
    <source>
        <dbReference type="EMBL" id="MCV2884114.1"/>
    </source>
</evidence>
<dbReference type="PANTHER" id="PTHR33747:SF1">
    <property type="entry name" value="ADENYLATE CYCLASE-ASSOCIATED CAP C-TERMINAL DOMAIN-CONTAINING PROTEIN"/>
    <property type="match status" value="1"/>
</dbReference>
<dbReference type="Gene3D" id="3.10.450.50">
    <property type="match status" value="1"/>
</dbReference>
<accession>A0ABT3A610</accession>
<dbReference type="Pfam" id="PF17775">
    <property type="entry name" value="YchJ_M-like"/>
    <property type="match status" value="1"/>
</dbReference>
<reference evidence="2 3" key="1">
    <citation type="submission" date="2022-10" db="EMBL/GenBank/DDBJ databases">
        <title>Aestuariibacter sp. AA17 isolated from Montipora capitata coral fragment.</title>
        <authorList>
            <person name="Emsley S.A."/>
            <person name="Pfannmuller K.M."/>
            <person name="Loughran R.M."/>
            <person name="Shlafstein M."/>
            <person name="Papke E."/>
            <person name="Saw J.H."/>
            <person name="Ushijima B."/>
            <person name="Videau P."/>
        </authorList>
    </citation>
    <scope>NUCLEOTIDE SEQUENCE [LARGE SCALE GENOMIC DNA]</scope>
    <source>
        <strain evidence="2 3">AA17</strain>
    </source>
</reference>
<dbReference type="EMBL" id="JAOWKX010000002">
    <property type="protein sequence ID" value="MCV2884114.1"/>
    <property type="molecule type" value="Genomic_DNA"/>
</dbReference>
<dbReference type="PANTHER" id="PTHR33747">
    <property type="entry name" value="UPF0225 PROTEIN SCO1677"/>
    <property type="match status" value="1"/>
</dbReference>
<dbReference type="SUPFAM" id="SSF103642">
    <property type="entry name" value="Sec-C motif"/>
    <property type="match status" value="1"/>
</dbReference>
<dbReference type="InterPro" id="IPR032710">
    <property type="entry name" value="NTF2-like_dom_sf"/>
</dbReference>
<evidence type="ECO:0000313" key="3">
    <source>
        <dbReference type="Proteomes" id="UP001652504"/>
    </source>
</evidence>
<feature type="domain" description="YchJ-like middle NTF2-like" evidence="1">
    <location>
        <begin position="27"/>
        <end position="123"/>
    </location>
</feature>